<dbReference type="RefSeq" id="WP_341375220.1">
    <property type="nucleotide sequence ID" value="NZ_JBBUTF010000014.1"/>
</dbReference>
<feature type="compositionally biased region" description="Basic residues" evidence="2">
    <location>
        <begin position="33"/>
        <end position="42"/>
    </location>
</feature>
<dbReference type="Pfam" id="PF10605">
    <property type="entry name" value="3HBOH"/>
    <property type="match status" value="1"/>
</dbReference>
<evidence type="ECO:0000256" key="1">
    <source>
        <dbReference type="ARBA" id="ARBA00022801"/>
    </source>
</evidence>
<evidence type="ECO:0000313" key="4">
    <source>
        <dbReference type="Proteomes" id="UP001368500"/>
    </source>
</evidence>
<gene>
    <name evidence="3" type="ORF">AACH11_15875</name>
</gene>
<accession>A0ABU9BC05</accession>
<sequence>MTVFRLRSVLAAAAAAPARPAACREPHAAHGQPRPRPRRRWHPGLGLGGATLLLAASGCTLDSDPPALNTLPAGVRIDSTLAWRDTSAGTATGADMQDLLTAGLGKAGLAATAPGFADATAPTAAELRRRAIWTNYRAILDISAAGGYGTLYGPNVASDGTAGTGDGKIPGTEWLAWAEVGAGSRVALMVQLPDSFDPARPCIIAAPSSGSRGVYGAIGSAGEWGLKRGCAVAYTDAGKGTGYHDLAADKVNRIDGRLVARGSLDAADVHFAASTDTAALAAYTASAPHRIAYKHLHSRANPERDWGAAVLASIRLALWAINERHAALDAASGRHLRTFTADNVRVIASSVSNGGGASLAAAEQDTEGLIDGVAVSEPNAQPGDMSGLSLRFDGTTQAVAGLPLVDYFSLRMLYEPCAAIAAGAQAANGLRPGWLGAGTAPLGNGLTQVAGVELATIAAGRCQSLADKGLISGTDTAAQAAAALQKLRDHGWDDGGIDALHASHYRLADFYVAWGYVVAYGRFAFDEPVCGLSLAAVDASGRPTAQAATQALLFSTGNGLNTGAEVIHDDSVGGARLYHLGVSASTGRVDGALDAQLCLRDLVTGVDTVTGGALDATRAAQSARVRAGLAEVRLSGRLGRVPTLIVAGRSDALLPVNHAGRAYAAYAQARGSSALRYVEVLHGQHFDGFLPAAGGVPGYDALFIPMHHYFNQAMDRLWAHLDSGTPLPPSQVVRPVPRGGSAGAAPAITRGQLPDIAAVPADADRIVWSGATLAVPR</sequence>
<name>A0ABU9BC05_9BURK</name>
<dbReference type="EMBL" id="JBBUTF010000014">
    <property type="protein sequence ID" value="MEK8027442.1"/>
    <property type="molecule type" value="Genomic_DNA"/>
</dbReference>
<dbReference type="GO" id="GO:0016787">
    <property type="term" value="F:hydrolase activity"/>
    <property type="evidence" value="ECO:0007669"/>
    <property type="project" value="UniProtKB-KW"/>
</dbReference>
<proteinExistence type="predicted"/>
<comment type="caution">
    <text evidence="3">The sequence shown here is derived from an EMBL/GenBank/DDBJ whole genome shotgun (WGS) entry which is preliminary data.</text>
</comment>
<dbReference type="Proteomes" id="UP001368500">
    <property type="component" value="Unassembled WGS sequence"/>
</dbReference>
<evidence type="ECO:0000256" key="2">
    <source>
        <dbReference type="SAM" id="MobiDB-lite"/>
    </source>
</evidence>
<keyword evidence="4" id="KW-1185">Reference proteome</keyword>
<protein>
    <submittedName>
        <fullName evidence="3">3-hydroxybutyrate oligomer hydrolase family protein</fullName>
    </submittedName>
</protein>
<reference evidence="3 4" key="1">
    <citation type="submission" date="2024-04" db="EMBL/GenBank/DDBJ databases">
        <title>Novel species of the genus Ideonella isolated from streams.</title>
        <authorList>
            <person name="Lu H."/>
        </authorList>
    </citation>
    <scope>NUCLEOTIDE SEQUENCE [LARGE SCALE GENOMIC DNA]</scope>
    <source>
        <strain evidence="3 4">BYS139W</strain>
    </source>
</reference>
<organism evidence="3 4">
    <name type="scientific">Pseudaquabacterium rugosum</name>
    <dbReference type="NCBI Taxonomy" id="2984194"/>
    <lineage>
        <taxon>Bacteria</taxon>
        <taxon>Pseudomonadati</taxon>
        <taxon>Pseudomonadota</taxon>
        <taxon>Betaproteobacteria</taxon>
        <taxon>Burkholderiales</taxon>
        <taxon>Sphaerotilaceae</taxon>
        <taxon>Pseudaquabacterium</taxon>
    </lineage>
</organism>
<evidence type="ECO:0000313" key="3">
    <source>
        <dbReference type="EMBL" id="MEK8027442.1"/>
    </source>
</evidence>
<dbReference type="SUPFAM" id="SSF53474">
    <property type="entry name" value="alpha/beta-Hydrolases"/>
    <property type="match status" value="1"/>
</dbReference>
<feature type="region of interest" description="Disordered" evidence="2">
    <location>
        <begin position="20"/>
        <end position="42"/>
    </location>
</feature>
<dbReference type="InterPro" id="IPR016582">
    <property type="entry name" value="OHBut_olig_hydro_put"/>
</dbReference>
<keyword evidence="1 3" id="KW-0378">Hydrolase</keyword>
<dbReference type="InterPro" id="IPR029058">
    <property type="entry name" value="AB_hydrolase_fold"/>
</dbReference>